<feature type="region of interest" description="Disordered" evidence="1">
    <location>
        <begin position="1"/>
        <end position="21"/>
    </location>
</feature>
<protein>
    <submittedName>
        <fullName evidence="2">Uncharacterized protein</fullName>
    </submittedName>
</protein>
<gene>
    <name evidence="2" type="ORF">E2562_038245</name>
</gene>
<evidence type="ECO:0000256" key="1">
    <source>
        <dbReference type="SAM" id="MobiDB-lite"/>
    </source>
</evidence>
<comment type="caution">
    <text evidence="2">The sequence shown here is derived from an EMBL/GenBank/DDBJ whole genome shotgun (WGS) entry which is preliminary data.</text>
</comment>
<proteinExistence type="predicted"/>
<evidence type="ECO:0000313" key="2">
    <source>
        <dbReference type="EMBL" id="KAF0921045.1"/>
    </source>
</evidence>
<sequence length="152" mass="16623">MGCKGTRAAAGGGHPLRAGATPALLRSNPQHATLNGGDPPHATPATAILRNGPGTRRSSARCNSLLYGKGTYGTGDLIHDALTSPSPFSKQLKYVLMSSTAHHLQAVRHKRRYLRRYTNLYGLLCTCFWVTNKLSEKMSHLMNFGRIYQDPF</sequence>
<reference evidence="2 3" key="1">
    <citation type="submission" date="2019-11" db="EMBL/GenBank/DDBJ databases">
        <title>Whole genome sequence of Oryza granulata.</title>
        <authorList>
            <person name="Li W."/>
        </authorList>
    </citation>
    <scope>NUCLEOTIDE SEQUENCE [LARGE SCALE GENOMIC DNA]</scope>
    <source>
        <strain evidence="3">cv. Menghai</strain>
        <tissue evidence="2">Leaf</tissue>
    </source>
</reference>
<name>A0A6G1E7G6_9ORYZ</name>
<feature type="non-terminal residue" evidence="2">
    <location>
        <position position="152"/>
    </location>
</feature>
<keyword evidence="3" id="KW-1185">Reference proteome</keyword>
<evidence type="ECO:0000313" key="3">
    <source>
        <dbReference type="Proteomes" id="UP000479710"/>
    </source>
</evidence>
<dbReference type="Proteomes" id="UP000479710">
    <property type="component" value="Unassembled WGS sequence"/>
</dbReference>
<organism evidence="2 3">
    <name type="scientific">Oryza meyeriana var. granulata</name>
    <dbReference type="NCBI Taxonomy" id="110450"/>
    <lineage>
        <taxon>Eukaryota</taxon>
        <taxon>Viridiplantae</taxon>
        <taxon>Streptophyta</taxon>
        <taxon>Embryophyta</taxon>
        <taxon>Tracheophyta</taxon>
        <taxon>Spermatophyta</taxon>
        <taxon>Magnoliopsida</taxon>
        <taxon>Liliopsida</taxon>
        <taxon>Poales</taxon>
        <taxon>Poaceae</taxon>
        <taxon>BOP clade</taxon>
        <taxon>Oryzoideae</taxon>
        <taxon>Oryzeae</taxon>
        <taxon>Oryzinae</taxon>
        <taxon>Oryza</taxon>
        <taxon>Oryza meyeriana</taxon>
    </lineage>
</organism>
<accession>A0A6G1E7G6</accession>
<dbReference type="EMBL" id="SPHZ02000005">
    <property type="protein sequence ID" value="KAF0921045.1"/>
    <property type="molecule type" value="Genomic_DNA"/>
</dbReference>
<dbReference type="AlphaFoldDB" id="A0A6G1E7G6"/>